<dbReference type="EMBL" id="JAPDVK010000005">
    <property type="protein sequence ID" value="MCW4129785.1"/>
    <property type="molecule type" value="Genomic_DNA"/>
</dbReference>
<keyword evidence="5" id="KW-0411">Iron-sulfur</keyword>
<feature type="domain" description="Radical SAM core" evidence="6">
    <location>
        <begin position="140"/>
        <end position="361"/>
    </location>
</feature>
<dbReference type="Pfam" id="PF04055">
    <property type="entry name" value="Radical_SAM"/>
    <property type="match status" value="1"/>
</dbReference>
<dbReference type="RefSeq" id="WP_264967160.1">
    <property type="nucleotide sequence ID" value="NZ_JAPDVK010000005.1"/>
</dbReference>
<keyword evidence="4" id="KW-0408">Iron</keyword>
<dbReference type="InterPro" id="IPR058240">
    <property type="entry name" value="rSAM_sf"/>
</dbReference>
<dbReference type="PROSITE" id="PS51918">
    <property type="entry name" value="RADICAL_SAM"/>
    <property type="match status" value="1"/>
</dbReference>
<protein>
    <submittedName>
        <fullName evidence="7">Radical SAM protein</fullName>
    </submittedName>
</protein>
<dbReference type="GO" id="GO:0003824">
    <property type="term" value="F:catalytic activity"/>
    <property type="evidence" value="ECO:0007669"/>
    <property type="project" value="InterPro"/>
</dbReference>
<dbReference type="InterPro" id="IPR013785">
    <property type="entry name" value="Aldolase_TIM"/>
</dbReference>
<dbReference type="Proteomes" id="UP001209344">
    <property type="component" value="Unassembled WGS sequence"/>
</dbReference>
<dbReference type="PANTHER" id="PTHR11228">
    <property type="entry name" value="RADICAL SAM DOMAIN PROTEIN"/>
    <property type="match status" value="1"/>
</dbReference>
<reference evidence="7" key="1">
    <citation type="submission" date="2022-11" db="EMBL/GenBank/DDBJ databases">
        <title>Genomic repertoires linked with pathogenic potency of arthritogenic Prevotella copri isolated from the gut of rheumatoid arthritis patients.</title>
        <authorList>
            <person name="Nii T."/>
            <person name="Maeda Y."/>
            <person name="Motooka D."/>
            <person name="Naito M."/>
            <person name="Matsumoto Y."/>
            <person name="Ogawa T."/>
            <person name="Oguro-Igashira E."/>
            <person name="Kishikawa T."/>
            <person name="Yamashita M."/>
            <person name="Koizumi S."/>
            <person name="Kurakawa T."/>
            <person name="Okumura R."/>
            <person name="Kayama H."/>
            <person name="Murakami M."/>
            <person name="Sakaguchi T."/>
            <person name="Das B."/>
            <person name="Nakamura S."/>
            <person name="Okada Y."/>
            <person name="Kumanogoh A."/>
            <person name="Takeda K."/>
        </authorList>
    </citation>
    <scope>NUCLEOTIDE SEQUENCE</scope>
    <source>
        <strain evidence="7">F3-75</strain>
    </source>
</reference>
<evidence type="ECO:0000256" key="5">
    <source>
        <dbReference type="ARBA" id="ARBA00023014"/>
    </source>
</evidence>
<proteinExistence type="predicted"/>
<evidence type="ECO:0000313" key="8">
    <source>
        <dbReference type="Proteomes" id="UP001209344"/>
    </source>
</evidence>
<evidence type="ECO:0000256" key="4">
    <source>
        <dbReference type="ARBA" id="ARBA00023004"/>
    </source>
</evidence>
<dbReference type="PANTHER" id="PTHR11228:SF7">
    <property type="entry name" value="PQQA PEPTIDE CYCLASE"/>
    <property type="match status" value="1"/>
</dbReference>
<dbReference type="SUPFAM" id="SSF102114">
    <property type="entry name" value="Radical SAM enzymes"/>
    <property type="match status" value="1"/>
</dbReference>
<dbReference type="SFLD" id="SFLDS00029">
    <property type="entry name" value="Radical_SAM"/>
    <property type="match status" value="1"/>
</dbReference>
<dbReference type="Pfam" id="PF13186">
    <property type="entry name" value="SPASM"/>
    <property type="match status" value="1"/>
</dbReference>
<dbReference type="CDD" id="cd01335">
    <property type="entry name" value="Radical_SAM"/>
    <property type="match status" value="1"/>
</dbReference>
<name>A0AAP3BET8_9BACT</name>
<organism evidence="7 8">
    <name type="scientific">Segatella copri</name>
    <dbReference type="NCBI Taxonomy" id="165179"/>
    <lineage>
        <taxon>Bacteria</taxon>
        <taxon>Pseudomonadati</taxon>
        <taxon>Bacteroidota</taxon>
        <taxon>Bacteroidia</taxon>
        <taxon>Bacteroidales</taxon>
        <taxon>Prevotellaceae</taxon>
        <taxon>Segatella</taxon>
    </lineage>
</organism>
<dbReference type="NCBIfam" id="TIGR04085">
    <property type="entry name" value="rSAM_more_4Fe4S"/>
    <property type="match status" value="1"/>
</dbReference>
<dbReference type="InterPro" id="IPR050377">
    <property type="entry name" value="Radical_SAM_PqqE_MftC-like"/>
</dbReference>
<evidence type="ECO:0000256" key="3">
    <source>
        <dbReference type="ARBA" id="ARBA00022723"/>
    </source>
</evidence>
<comment type="cofactor">
    <cofactor evidence="1">
        <name>[4Fe-4S] cluster</name>
        <dbReference type="ChEBI" id="CHEBI:49883"/>
    </cofactor>
</comment>
<dbReference type="GO" id="GO:0046872">
    <property type="term" value="F:metal ion binding"/>
    <property type="evidence" value="ECO:0007669"/>
    <property type="project" value="UniProtKB-KW"/>
</dbReference>
<gene>
    <name evidence="7" type="ORF">ONT16_16365</name>
</gene>
<evidence type="ECO:0000313" key="7">
    <source>
        <dbReference type="EMBL" id="MCW4129785.1"/>
    </source>
</evidence>
<sequence>MNEEKLYILNPAYYFRKEGNRVYLLSRSFCEKTEDINLEWRSIIHPVYAMLLSFFSEPLSLKKGVLKVRDFLEITYEVALNLVSEFICNSEEMHSEYNGAVCNFPKNVIVEVSPTSMHSHRYTPVDFKYDKLQMDEARPNTAPFSLMVMFNNHCFTNCIYCYADKQTSCGQMPLEYFEKVLEEADRYGVSSLGVLGGEFFLYPHWRDVLEKMKDKCYMPSLISTKVPMREKDILDFGKYPIALQVSLDSVCQQTLDNMVGNINNYAKRMQESLLCIDKYRGECNFQIATVLTKYNGTIEELEKLFAFVSKLKNLSRWEIRVGFKSLYSKSEFDEMKLPKERFSVIEEWIENKKKTSDMNILWSKGQNQNFFQAKEGASSFVGARCSANYSHMVILPNGDVTICEQLYWNPRFLLGNIVKQDISEIWNSPKALALAHHRADSYSEDSSCKRCSLQEKCDSVQNKCYANILKVYGDEHWDYPDPRCCYAPRAEKAINSYF</sequence>
<dbReference type="CDD" id="cd21109">
    <property type="entry name" value="SPASM"/>
    <property type="match status" value="1"/>
</dbReference>
<dbReference type="SFLD" id="SFLDG01067">
    <property type="entry name" value="SPASM/twitch_domain_containing"/>
    <property type="match status" value="1"/>
</dbReference>
<dbReference type="InterPro" id="IPR007197">
    <property type="entry name" value="rSAM"/>
</dbReference>
<evidence type="ECO:0000256" key="1">
    <source>
        <dbReference type="ARBA" id="ARBA00001966"/>
    </source>
</evidence>
<dbReference type="AlphaFoldDB" id="A0AAP3BET8"/>
<dbReference type="InterPro" id="IPR023885">
    <property type="entry name" value="4Fe4S-binding_SPASM_dom"/>
</dbReference>
<comment type="caution">
    <text evidence="7">The sequence shown here is derived from an EMBL/GenBank/DDBJ whole genome shotgun (WGS) entry which is preliminary data.</text>
</comment>
<evidence type="ECO:0000256" key="2">
    <source>
        <dbReference type="ARBA" id="ARBA00022691"/>
    </source>
</evidence>
<evidence type="ECO:0000259" key="6">
    <source>
        <dbReference type="PROSITE" id="PS51918"/>
    </source>
</evidence>
<dbReference type="Gene3D" id="3.20.20.70">
    <property type="entry name" value="Aldolase class I"/>
    <property type="match status" value="1"/>
</dbReference>
<keyword evidence="3" id="KW-0479">Metal-binding</keyword>
<dbReference type="GO" id="GO:0051536">
    <property type="term" value="F:iron-sulfur cluster binding"/>
    <property type="evidence" value="ECO:0007669"/>
    <property type="project" value="UniProtKB-KW"/>
</dbReference>
<accession>A0AAP3BET8</accession>
<keyword evidence="2" id="KW-0949">S-adenosyl-L-methionine</keyword>